<sequence>MTITNKSALLINFSQTIPRSRDTFLQQIIFRSGKVDEWSKPIGIQKS</sequence>
<evidence type="ECO:0000313" key="2">
    <source>
        <dbReference type="Proteomes" id="UP000320055"/>
    </source>
</evidence>
<dbReference type="EMBL" id="CAACVJ010000647">
    <property type="protein sequence ID" value="VEP18066.1"/>
    <property type="molecule type" value="Genomic_DNA"/>
</dbReference>
<gene>
    <name evidence="1" type="ORF">H1P_6810001</name>
</gene>
<proteinExistence type="predicted"/>
<name>A0A563W322_9CYAN</name>
<evidence type="ECO:0000313" key="1">
    <source>
        <dbReference type="EMBL" id="VEP18066.1"/>
    </source>
</evidence>
<dbReference type="Proteomes" id="UP000320055">
    <property type="component" value="Unassembled WGS sequence"/>
</dbReference>
<dbReference type="AlphaFoldDB" id="A0A563W322"/>
<reference evidence="1 2" key="1">
    <citation type="submission" date="2019-01" db="EMBL/GenBank/DDBJ databases">
        <authorList>
            <person name="Brito A."/>
        </authorList>
    </citation>
    <scope>NUCLEOTIDE SEQUENCE [LARGE SCALE GENOMIC DNA]</scope>
    <source>
        <strain evidence="1">1</strain>
    </source>
</reference>
<organism evidence="1 2">
    <name type="scientific">Hyella patelloides LEGE 07179</name>
    <dbReference type="NCBI Taxonomy" id="945734"/>
    <lineage>
        <taxon>Bacteria</taxon>
        <taxon>Bacillati</taxon>
        <taxon>Cyanobacteriota</taxon>
        <taxon>Cyanophyceae</taxon>
        <taxon>Pleurocapsales</taxon>
        <taxon>Hyellaceae</taxon>
        <taxon>Hyella</taxon>
    </lineage>
</organism>
<keyword evidence="2" id="KW-1185">Reference proteome</keyword>
<accession>A0A563W322</accession>
<protein>
    <submittedName>
        <fullName evidence="1">Uncharacterized protein</fullName>
    </submittedName>
</protein>